<evidence type="ECO:0000313" key="2">
    <source>
        <dbReference type="Proteomes" id="UP000192660"/>
    </source>
</evidence>
<gene>
    <name evidence="1" type="ORF">SAMN00768000_3102</name>
</gene>
<dbReference type="Proteomes" id="UP000192660">
    <property type="component" value="Unassembled WGS sequence"/>
</dbReference>
<reference evidence="2" key="1">
    <citation type="submission" date="2017-04" db="EMBL/GenBank/DDBJ databases">
        <authorList>
            <person name="Varghese N."/>
            <person name="Submissions S."/>
        </authorList>
    </citation>
    <scope>NUCLEOTIDE SEQUENCE [LARGE SCALE GENOMIC DNA]</scope>
    <source>
        <strain evidence="2">DSM 9293</strain>
    </source>
</reference>
<evidence type="ECO:0000313" key="1">
    <source>
        <dbReference type="EMBL" id="SMC06917.1"/>
    </source>
</evidence>
<dbReference type="AlphaFoldDB" id="A0A1W1WKV6"/>
<name>A0A1W1WKV6_SULTA</name>
<accession>A0A1W1WKV6</accession>
<keyword evidence="2" id="KW-1185">Reference proteome</keyword>
<sequence>MNIDLKALVDQTVEKYGRNFLSMTGQTYHHRWMFA</sequence>
<protein>
    <submittedName>
        <fullName evidence="1">Uncharacterized protein</fullName>
    </submittedName>
</protein>
<dbReference type="EMBL" id="FWWY01000001">
    <property type="protein sequence ID" value="SMC06917.1"/>
    <property type="molecule type" value="Genomic_DNA"/>
</dbReference>
<organism evidence="1 2">
    <name type="scientific">Sulfobacillus thermosulfidooxidans (strain DSM 9293 / VKM B-1269 / AT-1)</name>
    <dbReference type="NCBI Taxonomy" id="929705"/>
    <lineage>
        <taxon>Bacteria</taxon>
        <taxon>Bacillati</taxon>
        <taxon>Bacillota</taxon>
        <taxon>Clostridia</taxon>
        <taxon>Eubacteriales</taxon>
        <taxon>Clostridiales Family XVII. Incertae Sedis</taxon>
        <taxon>Sulfobacillus</taxon>
    </lineage>
</organism>
<proteinExistence type="predicted"/>